<dbReference type="SMART" id="SM00086">
    <property type="entry name" value="PAC"/>
    <property type="match status" value="3"/>
</dbReference>
<dbReference type="CDD" id="cd16922">
    <property type="entry name" value="HATPase_EvgS-ArcB-TorS-like"/>
    <property type="match status" value="1"/>
</dbReference>
<dbReference type="SUPFAM" id="SSF47384">
    <property type="entry name" value="Homodimeric domain of signal transducing histidine kinase"/>
    <property type="match status" value="1"/>
</dbReference>
<accession>H5TD12</accession>
<feature type="domain" description="Histidine kinase" evidence="12">
    <location>
        <begin position="533"/>
        <end position="750"/>
    </location>
</feature>
<dbReference type="PRINTS" id="PR00344">
    <property type="entry name" value="BCTRLSENSOR"/>
</dbReference>
<dbReference type="Proteomes" id="UP000053586">
    <property type="component" value="Unassembled WGS sequence"/>
</dbReference>
<feature type="domain" description="PAC" evidence="15">
    <location>
        <begin position="343"/>
        <end position="396"/>
    </location>
</feature>
<dbReference type="SUPFAM" id="SSF55874">
    <property type="entry name" value="ATPase domain of HSP90 chaperone/DNA topoisomerase II/histidine kinase"/>
    <property type="match status" value="1"/>
</dbReference>
<evidence type="ECO:0000256" key="11">
    <source>
        <dbReference type="PROSITE-ProRule" id="PRU00169"/>
    </source>
</evidence>
<dbReference type="InterPro" id="IPR001610">
    <property type="entry name" value="PAC"/>
</dbReference>
<evidence type="ECO:0000259" key="13">
    <source>
        <dbReference type="PROSITE" id="PS50110"/>
    </source>
</evidence>
<dbReference type="Gene3D" id="3.40.50.2300">
    <property type="match status" value="2"/>
</dbReference>
<dbReference type="AlphaFoldDB" id="H5TD12"/>
<keyword evidence="17" id="KW-1185">Reference proteome</keyword>
<proteinExistence type="predicted"/>
<dbReference type="NCBIfam" id="TIGR00229">
    <property type="entry name" value="sensory_box"/>
    <property type="match status" value="2"/>
</dbReference>
<feature type="domain" description="Response regulatory" evidence="13">
    <location>
        <begin position="770"/>
        <end position="891"/>
    </location>
</feature>
<name>H5TD12_9ALTE</name>
<dbReference type="GO" id="GO:0000155">
    <property type="term" value="F:phosphorelay sensor kinase activity"/>
    <property type="evidence" value="ECO:0007669"/>
    <property type="project" value="InterPro"/>
</dbReference>
<feature type="domain" description="PAC" evidence="15">
    <location>
        <begin position="471"/>
        <end position="522"/>
    </location>
</feature>
<evidence type="ECO:0000256" key="4">
    <source>
        <dbReference type="ARBA" id="ARBA00022679"/>
    </source>
</evidence>
<dbReference type="InterPro" id="IPR003594">
    <property type="entry name" value="HATPase_dom"/>
</dbReference>
<feature type="modified residue" description="4-aspartylphosphate" evidence="11">
    <location>
        <position position="824"/>
    </location>
</feature>
<dbReference type="EC" id="2.7.13.3" evidence="2"/>
<evidence type="ECO:0000313" key="16">
    <source>
        <dbReference type="EMBL" id="GAB56189.1"/>
    </source>
</evidence>
<dbReference type="Gene3D" id="2.10.70.100">
    <property type="match status" value="1"/>
</dbReference>
<dbReference type="SMART" id="SM00387">
    <property type="entry name" value="HATPase_c"/>
    <property type="match status" value="1"/>
</dbReference>
<keyword evidence="4" id="KW-0808">Transferase</keyword>
<dbReference type="PROSITE" id="PS50109">
    <property type="entry name" value="HIS_KIN"/>
    <property type="match status" value="1"/>
</dbReference>
<gene>
    <name evidence="16" type="ORF">GPUN_2074</name>
</gene>
<dbReference type="Pfam" id="PF13426">
    <property type="entry name" value="PAS_9"/>
    <property type="match status" value="1"/>
</dbReference>
<keyword evidence="3 11" id="KW-0597">Phosphoprotein</keyword>
<evidence type="ECO:0000256" key="5">
    <source>
        <dbReference type="ARBA" id="ARBA00022741"/>
    </source>
</evidence>
<dbReference type="Pfam" id="PF00072">
    <property type="entry name" value="Response_reg"/>
    <property type="match status" value="2"/>
</dbReference>
<dbReference type="Pfam" id="PF08447">
    <property type="entry name" value="PAS_3"/>
    <property type="match status" value="2"/>
</dbReference>
<dbReference type="eggNOG" id="COG5002">
    <property type="taxonomic scope" value="Bacteria"/>
</dbReference>
<dbReference type="CDD" id="cd00130">
    <property type="entry name" value="PAS"/>
    <property type="match status" value="2"/>
</dbReference>
<dbReference type="SMART" id="SM00448">
    <property type="entry name" value="REC"/>
    <property type="match status" value="2"/>
</dbReference>
<dbReference type="SMART" id="SM00388">
    <property type="entry name" value="HisKA"/>
    <property type="match status" value="1"/>
</dbReference>
<sequence>MRSKSACGAALRASQEIRRLQAILDATANTVIECALNGKILYVNKAAVDLYGYSSLEFSQMNISNLFVPSHVQALNSYFQHTVAQDSKVLSGTDEVFFAIHQNKRKFKVSLHLKISSEGLVATICELSGLKSVQDELMRSNERLKVAKAAAQIGVWEFNIHTQELIWDAQMFTLYQRSDQSFNGTVSAWNESLHPDDQQKALHAVQHTIATGKTFDTTFRILTPGNEVRYLKAYGHAVLDQQNKVSKVVGVNYDLTDNYNTQESLKNSLKSNRLLAKVAEETVNAVIITDPDGKITWVNKGFTRISGFELEEVIGLKPGRVLQGKGTDQAFVQQIRDSLIFEKGFDTELLNYHKNGSPYWIKIHCQALYEDDVLVGYMAIQTDITDLKRLEKERITQREILERTGDMAKLGGWQLDLVTNTPIWSDMVYKIHEVTPDYAVDLDNAINFYPPETRPLIEKAIERAINENIPWDIQTPFKTAKGNSIWVRTTGYAEFTNGVASSLRGAFQDITELKRAEQQANEANLAKSQFLANMSHEIRTPINGILGMNDLLLNSDIDDRQRHFAKLIKVSSQSLLLLVNDILDFSKIEAGKLDINYQHTNLYALLGNIVDTMSMLALDRHLDLVLNIAPSLPQWVNIDPDRLKQVLNNLLGNAIKFTNEGEVILKAQLSKEQQLEFLIIDTGIGIAPNKRSLLFAKFMQIDSSSTRKQGGTGLGLAISQELVEMMGGRIEVKSTFKKGSIFSFTITNKPAKENSVLAPLSDFSSLAQKKLLLVDTNKSVQEAITNFLHHCGIEIHIANTAANTIQQLQQAYKEQSAFDFVLIDLNFVDMNAMELSKAIYNNKQCGKPAIIVMTSQAWSLKSQQNSAPAIAAYLAKPLKSDSLISSLLTQTLGSKSDSSNPDSNGFLQHTGSLTKRKILVVEDNYINQEVIGSMLTQLNYDFELGVNGKEALHLLAKTPHAYSLILMDCQMPVMDGYEASKIIRANEDALFDNCIPIVAVTANAMSDDRAKCLAAGMNDYLEKPILLSNLTASLKKWAFTNVNKTT</sequence>
<dbReference type="Pfam" id="PF00512">
    <property type="entry name" value="HisKA"/>
    <property type="match status" value="1"/>
</dbReference>
<dbReference type="SUPFAM" id="SSF55785">
    <property type="entry name" value="PYP-like sensor domain (PAS domain)"/>
    <property type="match status" value="4"/>
</dbReference>
<dbReference type="InterPro" id="IPR000014">
    <property type="entry name" value="PAS"/>
</dbReference>
<dbReference type="InterPro" id="IPR004358">
    <property type="entry name" value="Sig_transdc_His_kin-like_C"/>
</dbReference>
<dbReference type="CDD" id="cd17546">
    <property type="entry name" value="REC_hyHK_CKI1_RcsC-like"/>
    <property type="match status" value="1"/>
</dbReference>
<dbReference type="InterPro" id="IPR035965">
    <property type="entry name" value="PAS-like_dom_sf"/>
</dbReference>
<dbReference type="SUPFAM" id="SSF52172">
    <property type="entry name" value="CheY-like"/>
    <property type="match status" value="2"/>
</dbReference>
<organism evidence="16 17">
    <name type="scientific">Glaciecola punicea ACAM 611</name>
    <dbReference type="NCBI Taxonomy" id="1121923"/>
    <lineage>
        <taxon>Bacteria</taxon>
        <taxon>Pseudomonadati</taxon>
        <taxon>Pseudomonadota</taxon>
        <taxon>Gammaproteobacteria</taxon>
        <taxon>Alteromonadales</taxon>
        <taxon>Alteromonadaceae</taxon>
        <taxon>Glaciecola</taxon>
    </lineage>
</organism>
<feature type="modified residue" description="4-aspartylphosphate" evidence="11">
    <location>
        <position position="968"/>
    </location>
</feature>
<keyword evidence="6" id="KW-0418">Kinase</keyword>
<dbReference type="CDD" id="cd00156">
    <property type="entry name" value="REC"/>
    <property type="match status" value="1"/>
</dbReference>
<dbReference type="PANTHER" id="PTHR45339:SF1">
    <property type="entry name" value="HYBRID SIGNAL TRANSDUCTION HISTIDINE KINASE J"/>
    <property type="match status" value="1"/>
</dbReference>
<dbReference type="OrthoDB" id="9810730at2"/>
<dbReference type="STRING" id="56804.BAE46_11820"/>
<keyword evidence="8" id="KW-0902">Two-component regulatory system</keyword>
<dbReference type="eggNOG" id="COG2202">
    <property type="taxonomic scope" value="Bacteria"/>
</dbReference>
<dbReference type="GO" id="GO:0005524">
    <property type="term" value="F:ATP binding"/>
    <property type="evidence" value="ECO:0007669"/>
    <property type="project" value="UniProtKB-KW"/>
</dbReference>
<reference evidence="16 17" key="2">
    <citation type="journal article" date="2017" name="Antonie Van Leeuwenhoek">
        <title>Rhizobium rhizosphaerae sp. nov., a novel species isolated from rice rhizosphere.</title>
        <authorList>
            <person name="Zhao J.J."/>
            <person name="Zhang J."/>
            <person name="Zhang R.J."/>
            <person name="Zhang C.W."/>
            <person name="Yin H.Q."/>
            <person name="Zhang X.X."/>
        </authorList>
    </citation>
    <scope>NUCLEOTIDE SEQUENCE [LARGE SCALE GENOMIC DNA]</scope>
    <source>
        <strain evidence="16 17">ACAM 611</strain>
    </source>
</reference>
<dbReference type="EMBL" id="BAET01000022">
    <property type="protein sequence ID" value="GAB56189.1"/>
    <property type="molecule type" value="Genomic_DNA"/>
</dbReference>
<dbReference type="CDD" id="cd00082">
    <property type="entry name" value="HisKA"/>
    <property type="match status" value="1"/>
</dbReference>
<comment type="catalytic activity">
    <reaction evidence="1">
        <text>ATP + protein L-histidine = ADP + protein N-phospho-L-histidine.</text>
        <dbReference type="EC" id="2.7.13.3"/>
    </reaction>
</comment>
<dbReference type="InterPro" id="IPR013655">
    <property type="entry name" value="PAS_fold_3"/>
</dbReference>
<dbReference type="InterPro" id="IPR001789">
    <property type="entry name" value="Sig_transdc_resp-reg_receiver"/>
</dbReference>
<dbReference type="InterPro" id="IPR036890">
    <property type="entry name" value="HATPase_C_sf"/>
</dbReference>
<dbReference type="Pfam" id="PF02518">
    <property type="entry name" value="HATPase_c"/>
    <property type="match status" value="1"/>
</dbReference>
<dbReference type="Gene3D" id="3.30.565.10">
    <property type="entry name" value="Histidine kinase-like ATPase, C-terminal domain"/>
    <property type="match status" value="1"/>
</dbReference>
<dbReference type="RefSeq" id="WP_006006057.1">
    <property type="nucleotide sequence ID" value="NZ_BAET01000022.1"/>
</dbReference>
<evidence type="ECO:0000256" key="3">
    <source>
        <dbReference type="ARBA" id="ARBA00022553"/>
    </source>
</evidence>
<feature type="domain" description="Response regulatory" evidence="13">
    <location>
        <begin position="917"/>
        <end position="1038"/>
    </location>
</feature>
<dbReference type="InterPro" id="IPR005467">
    <property type="entry name" value="His_kinase_dom"/>
</dbReference>
<evidence type="ECO:0000256" key="7">
    <source>
        <dbReference type="ARBA" id="ARBA00022840"/>
    </source>
</evidence>
<evidence type="ECO:0000259" key="15">
    <source>
        <dbReference type="PROSITE" id="PS50113"/>
    </source>
</evidence>
<comment type="subunit">
    <text evidence="9">At low DSF concentrations, interacts with RpfF.</text>
</comment>
<evidence type="ECO:0000256" key="10">
    <source>
        <dbReference type="ARBA" id="ARBA00068150"/>
    </source>
</evidence>
<dbReference type="PROSITE" id="PS50113">
    <property type="entry name" value="PAC"/>
    <property type="match status" value="3"/>
</dbReference>
<dbReference type="FunFam" id="3.30.565.10:FF:000010">
    <property type="entry name" value="Sensor histidine kinase RcsC"/>
    <property type="match status" value="1"/>
</dbReference>
<dbReference type="FunFam" id="1.10.287.130:FF:000002">
    <property type="entry name" value="Two-component osmosensing histidine kinase"/>
    <property type="match status" value="1"/>
</dbReference>
<dbReference type="InterPro" id="IPR003661">
    <property type="entry name" value="HisK_dim/P_dom"/>
</dbReference>
<dbReference type="InterPro" id="IPR036097">
    <property type="entry name" value="HisK_dim/P_sf"/>
</dbReference>
<feature type="domain" description="PAS" evidence="14">
    <location>
        <begin position="271"/>
        <end position="315"/>
    </location>
</feature>
<dbReference type="PANTHER" id="PTHR45339">
    <property type="entry name" value="HYBRID SIGNAL TRANSDUCTION HISTIDINE KINASE J"/>
    <property type="match status" value="1"/>
</dbReference>
<evidence type="ECO:0000256" key="9">
    <source>
        <dbReference type="ARBA" id="ARBA00064003"/>
    </source>
</evidence>
<keyword evidence="7" id="KW-0067">ATP-binding</keyword>
<dbReference type="SMART" id="SM00091">
    <property type="entry name" value="PAS"/>
    <property type="match status" value="3"/>
</dbReference>
<feature type="domain" description="PAS" evidence="14">
    <location>
        <begin position="16"/>
        <end position="86"/>
    </location>
</feature>
<evidence type="ECO:0000313" key="17">
    <source>
        <dbReference type="Proteomes" id="UP000053586"/>
    </source>
</evidence>
<evidence type="ECO:0000256" key="6">
    <source>
        <dbReference type="ARBA" id="ARBA00022777"/>
    </source>
</evidence>
<evidence type="ECO:0000259" key="12">
    <source>
        <dbReference type="PROSITE" id="PS50109"/>
    </source>
</evidence>
<evidence type="ECO:0000256" key="2">
    <source>
        <dbReference type="ARBA" id="ARBA00012438"/>
    </source>
</evidence>
<dbReference type="PROSITE" id="PS50110">
    <property type="entry name" value="RESPONSE_REGULATORY"/>
    <property type="match status" value="2"/>
</dbReference>
<dbReference type="InterPro" id="IPR011006">
    <property type="entry name" value="CheY-like_superfamily"/>
</dbReference>
<reference evidence="16 17" key="1">
    <citation type="journal article" date="2012" name="J. Bacteriol.">
        <title>Genome sequence of proteorhodopsin-containing sea ice bacterium Glaciecola punicea ACAM 611T.</title>
        <authorList>
            <person name="Qin Q.-L."/>
            <person name="Xie B.-B."/>
            <person name="Shu Y.-L."/>
            <person name="Rong J.-C."/>
            <person name="Zhao D.-L."/>
            <person name="Zhang X.-Y."/>
            <person name="Chen X.-L."/>
            <person name="Zhou B.-C."/>
            <person name="Zhanga Y.-Z."/>
        </authorList>
    </citation>
    <scope>NUCLEOTIDE SEQUENCE [LARGE SCALE GENOMIC DNA]</scope>
    <source>
        <strain evidence="16 17">ACAM 611</strain>
    </source>
</reference>
<dbReference type="Pfam" id="PF13188">
    <property type="entry name" value="PAS_8"/>
    <property type="match status" value="1"/>
</dbReference>
<dbReference type="Gene3D" id="3.30.450.20">
    <property type="entry name" value="PAS domain"/>
    <property type="match status" value="4"/>
</dbReference>
<evidence type="ECO:0000259" key="14">
    <source>
        <dbReference type="PROSITE" id="PS50112"/>
    </source>
</evidence>
<dbReference type="InterPro" id="IPR000700">
    <property type="entry name" value="PAS-assoc_C"/>
</dbReference>
<comment type="caution">
    <text evidence="16">The sequence shown here is derived from an EMBL/GenBank/DDBJ whole genome shotgun (WGS) entry which is preliminary data.</text>
</comment>
<dbReference type="PROSITE" id="PS50112">
    <property type="entry name" value="PAS"/>
    <property type="match status" value="2"/>
</dbReference>
<evidence type="ECO:0000256" key="8">
    <source>
        <dbReference type="ARBA" id="ARBA00023012"/>
    </source>
</evidence>
<evidence type="ECO:0000256" key="1">
    <source>
        <dbReference type="ARBA" id="ARBA00000085"/>
    </source>
</evidence>
<feature type="domain" description="PAC" evidence="15">
    <location>
        <begin position="215"/>
        <end position="267"/>
    </location>
</feature>
<keyword evidence="5" id="KW-0547">Nucleotide-binding</keyword>
<dbReference type="Gene3D" id="1.10.287.130">
    <property type="match status" value="1"/>
</dbReference>
<protein>
    <recommendedName>
        <fullName evidence="10">Sensory/regulatory protein RpfC</fullName>
        <ecNumber evidence="2">2.7.13.3</ecNumber>
    </recommendedName>
</protein>